<dbReference type="Pfam" id="PF00364">
    <property type="entry name" value="Biotin_lipoyl"/>
    <property type="match status" value="1"/>
</dbReference>
<dbReference type="AlphaFoldDB" id="F6YIX5"/>
<evidence type="ECO:0000259" key="5">
    <source>
        <dbReference type="PROSITE" id="PS50968"/>
    </source>
</evidence>
<keyword evidence="2 4" id="KW-0450">Lipoyl</keyword>
<dbReference type="PROSITE" id="PS00189">
    <property type="entry name" value="LIPOYL"/>
    <property type="match status" value="1"/>
</dbReference>
<protein>
    <recommendedName>
        <fullName evidence="4">Dihydrolipoamide acetyltransferase component of pyruvate dehydrogenase complex</fullName>
        <ecNumber evidence="4">2.3.1.-</ecNumber>
    </recommendedName>
</protein>
<dbReference type="InterPro" id="IPR045257">
    <property type="entry name" value="E2/Pdx1"/>
</dbReference>
<dbReference type="FunCoup" id="F6YIX5">
    <property type="interactions" value="177"/>
</dbReference>
<dbReference type="InterPro" id="IPR036625">
    <property type="entry name" value="E3-bd_dom_sf"/>
</dbReference>
<dbReference type="CDD" id="cd06849">
    <property type="entry name" value="lipoyl_domain"/>
    <property type="match status" value="1"/>
</dbReference>
<reference evidence="8" key="1">
    <citation type="journal article" date="2002" name="Science">
        <title>The draft genome of Ciona intestinalis: insights into chordate and vertebrate origins.</title>
        <authorList>
            <person name="Dehal P."/>
            <person name="Satou Y."/>
            <person name="Campbell R.K."/>
            <person name="Chapman J."/>
            <person name="Degnan B."/>
            <person name="De Tomaso A."/>
            <person name="Davidson B."/>
            <person name="Di Gregorio A."/>
            <person name="Gelpke M."/>
            <person name="Goodstein D.M."/>
            <person name="Harafuji N."/>
            <person name="Hastings K.E."/>
            <person name="Ho I."/>
            <person name="Hotta K."/>
            <person name="Huang W."/>
            <person name="Kawashima T."/>
            <person name="Lemaire P."/>
            <person name="Martinez D."/>
            <person name="Meinertzhagen I.A."/>
            <person name="Necula S."/>
            <person name="Nonaka M."/>
            <person name="Putnam N."/>
            <person name="Rash S."/>
            <person name="Saiga H."/>
            <person name="Satake M."/>
            <person name="Terry A."/>
            <person name="Yamada L."/>
            <person name="Wang H.G."/>
            <person name="Awazu S."/>
            <person name="Azumi K."/>
            <person name="Boore J."/>
            <person name="Branno M."/>
            <person name="Chin-Bow S."/>
            <person name="DeSantis R."/>
            <person name="Doyle S."/>
            <person name="Francino P."/>
            <person name="Keys D.N."/>
            <person name="Haga S."/>
            <person name="Hayashi H."/>
            <person name="Hino K."/>
            <person name="Imai K.S."/>
            <person name="Inaba K."/>
            <person name="Kano S."/>
            <person name="Kobayashi K."/>
            <person name="Kobayashi M."/>
            <person name="Lee B.I."/>
            <person name="Makabe K.W."/>
            <person name="Manohar C."/>
            <person name="Matassi G."/>
            <person name="Medina M."/>
            <person name="Mochizuki Y."/>
            <person name="Mount S."/>
            <person name="Morishita T."/>
            <person name="Miura S."/>
            <person name="Nakayama A."/>
            <person name="Nishizaka S."/>
            <person name="Nomoto H."/>
            <person name="Ohta F."/>
            <person name="Oishi K."/>
            <person name="Rigoutsos I."/>
            <person name="Sano M."/>
            <person name="Sasaki A."/>
            <person name="Sasakura Y."/>
            <person name="Shoguchi E."/>
            <person name="Shin-i T."/>
            <person name="Spagnuolo A."/>
            <person name="Stainier D."/>
            <person name="Suzuki M.M."/>
            <person name="Tassy O."/>
            <person name="Takatori N."/>
            <person name="Tokuoka M."/>
            <person name="Yagi K."/>
            <person name="Yoshizaki F."/>
            <person name="Wada S."/>
            <person name="Zhang C."/>
            <person name="Hyatt P.D."/>
            <person name="Larimer F."/>
            <person name="Detter C."/>
            <person name="Doggett N."/>
            <person name="Glavina T."/>
            <person name="Hawkins T."/>
            <person name="Richardson P."/>
            <person name="Lucas S."/>
            <person name="Kohara Y."/>
            <person name="Levine M."/>
            <person name="Satoh N."/>
            <person name="Rokhsar D.S."/>
        </authorList>
    </citation>
    <scope>NUCLEOTIDE SEQUENCE [LARGE SCALE GENOMIC DNA]</scope>
</reference>
<dbReference type="Pfam" id="PF02817">
    <property type="entry name" value="E3_binding"/>
    <property type="match status" value="1"/>
</dbReference>
<dbReference type="Pfam" id="PF00198">
    <property type="entry name" value="2-oxoacid_dh"/>
    <property type="match status" value="1"/>
</dbReference>
<sequence length="476" mass="51708">MAAVRILRICFNKFNFSRTIYTKSSCCSPIQIQMPALSPTMEEGTITKWLISEGDAVEIGDAMCEVETDKAVVTMEANEDGTLAKILIPDGTRGVKINSPIAILAEEGEDLLEASKFDPPPISFHPPTSSVEEVVTETSQIHATNTPNILELGKMGDKISPAVRQMLNQFNIEVTNIHGTGPKGIRLKGDVIKYIAQKGLNPVHQHVSTPTKQVTTPPTKATEVKKDSVATKPPVQVHEGDYEDLDLSSVRKVIAKRLTESKQTIPHAYSTIDCSINKVLDLRRQLAKDGVKVSLNDFIIKCVASTLRRVPEVNVVWRGHETKHSDTIDISIAVATDGGLITPIITGADRKGLSAISEEIRELASKARSGKLQPHEYQGGSFTISNLGMFGVKEFTAVINPPQSCIMAVGGTRVRPASSPVDLDDDVISDVTESATDSVMTVTMSSDARVVDDELASKFLSTFKQNMENPLYMGLL</sequence>
<dbReference type="PANTHER" id="PTHR23151:SF90">
    <property type="entry name" value="DIHYDROLIPOYLLYSINE-RESIDUE ACETYLTRANSFERASE COMPONENT OF PYRUVATE DEHYDROGENASE COMPLEX, MITOCHONDRIAL-RELATED"/>
    <property type="match status" value="1"/>
</dbReference>
<dbReference type="FunFam" id="3.30.559.10:FF:000003">
    <property type="entry name" value="Acetyltransferase component of pyruvate dehydrogenase complex"/>
    <property type="match status" value="1"/>
</dbReference>
<dbReference type="GO" id="GO:0016746">
    <property type="term" value="F:acyltransferase activity"/>
    <property type="evidence" value="ECO:0007669"/>
    <property type="project" value="UniProtKB-KW"/>
</dbReference>
<keyword evidence="4" id="KW-0012">Acyltransferase</keyword>
<proteinExistence type="inferred from homology"/>
<comment type="cofactor">
    <cofactor evidence="4">
        <name>(R)-lipoate</name>
        <dbReference type="ChEBI" id="CHEBI:83088"/>
    </cofactor>
</comment>
<dbReference type="PANTHER" id="PTHR23151">
    <property type="entry name" value="DIHYDROLIPOAMIDE ACETYL/SUCCINYL-TRANSFERASE-RELATED"/>
    <property type="match status" value="1"/>
</dbReference>
<dbReference type="SUPFAM" id="SSF51230">
    <property type="entry name" value="Single hybrid motif"/>
    <property type="match status" value="1"/>
</dbReference>
<dbReference type="InParanoid" id="F6YIX5"/>
<dbReference type="Proteomes" id="UP000008144">
    <property type="component" value="Unassembled WGS sequence"/>
</dbReference>
<keyword evidence="4" id="KW-0808">Transferase</keyword>
<feature type="domain" description="Lipoyl-binding" evidence="5">
    <location>
        <begin position="29"/>
        <end position="105"/>
    </location>
</feature>
<dbReference type="InterPro" id="IPR004167">
    <property type="entry name" value="PSBD"/>
</dbReference>
<dbReference type="InterPro" id="IPR003016">
    <property type="entry name" value="2-oxoA_DH_lipoyl-BS"/>
</dbReference>
<evidence type="ECO:0000256" key="2">
    <source>
        <dbReference type="ARBA" id="ARBA00022823"/>
    </source>
</evidence>
<evidence type="ECO:0000313" key="7">
    <source>
        <dbReference type="Ensembl" id="ENSCINP00000003336.3"/>
    </source>
</evidence>
<dbReference type="GO" id="GO:0005739">
    <property type="term" value="C:mitochondrion"/>
    <property type="evidence" value="ECO:0000318"/>
    <property type="project" value="GO_Central"/>
</dbReference>
<dbReference type="PROSITE" id="PS50968">
    <property type="entry name" value="BIOTINYL_LIPOYL"/>
    <property type="match status" value="1"/>
</dbReference>
<reference evidence="7" key="3">
    <citation type="submission" date="2025-09" db="UniProtKB">
        <authorList>
            <consortium name="Ensembl"/>
        </authorList>
    </citation>
    <scope>IDENTIFICATION</scope>
</reference>
<dbReference type="InterPro" id="IPR011053">
    <property type="entry name" value="Single_hybrid_motif"/>
</dbReference>
<feature type="domain" description="Peripheral subunit-binding (PSBD)" evidence="6">
    <location>
        <begin position="158"/>
        <end position="195"/>
    </location>
</feature>
<comment type="similarity">
    <text evidence="1 4">Belongs to the 2-oxoacid dehydrogenase family.</text>
</comment>
<dbReference type="GeneTree" id="ENSGT00940000156046"/>
<evidence type="ECO:0000256" key="1">
    <source>
        <dbReference type="ARBA" id="ARBA00007317"/>
    </source>
</evidence>
<reference evidence="7" key="2">
    <citation type="submission" date="2025-08" db="UniProtKB">
        <authorList>
            <consortium name="Ensembl"/>
        </authorList>
    </citation>
    <scope>IDENTIFICATION</scope>
</reference>
<dbReference type="InterPro" id="IPR001078">
    <property type="entry name" value="2-oxoacid_DH_actylTfrase"/>
</dbReference>
<accession>F6YIX5</accession>
<keyword evidence="8" id="KW-1185">Reference proteome</keyword>
<dbReference type="InterPro" id="IPR023213">
    <property type="entry name" value="CAT-like_dom_sf"/>
</dbReference>
<dbReference type="InterPro" id="IPR000089">
    <property type="entry name" value="Biotin_lipoyl"/>
</dbReference>
<dbReference type="SUPFAM" id="SSF47005">
    <property type="entry name" value="Peripheral subunit-binding domain of 2-oxo acid dehydrogenase complex"/>
    <property type="match status" value="1"/>
</dbReference>
<dbReference type="EC" id="2.3.1.-" evidence="4"/>
<keyword evidence="3" id="KW-0809">Transit peptide</keyword>
<dbReference type="STRING" id="7719.ENSCINP00000003336"/>
<dbReference type="FunFam" id="2.40.50.100:FF:000010">
    <property type="entry name" value="Acetyltransferase component of pyruvate dehydrogenase complex"/>
    <property type="match status" value="1"/>
</dbReference>
<dbReference type="GO" id="GO:0045254">
    <property type="term" value="C:pyruvate dehydrogenase complex"/>
    <property type="evidence" value="ECO:0000318"/>
    <property type="project" value="GO_Central"/>
</dbReference>
<evidence type="ECO:0000313" key="8">
    <source>
        <dbReference type="Proteomes" id="UP000008144"/>
    </source>
</evidence>
<dbReference type="OMA" id="TIKQKPW"/>
<name>F6YIX5_CIOIN</name>
<dbReference type="SUPFAM" id="SSF52777">
    <property type="entry name" value="CoA-dependent acyltransferases"/>
    <property type="match status" value="1"/>
</dbReference>
<evidence type="ECO:0000256" key="4">
    <source>
        <dbReference type="RuleBase" id="RU003423"/>
    </source>
</evidence>
<dbReference type="PROSITE" id="PS51826">
    <property type="entry name" value="PSBD"/>
    <property type="match status" value="1"/>
</dbReference>
<dbReference type="GO" id="GO:0006086">
    <property type="term" value="P:pyruvate decarboxylation to acetyl-CoA"/>
    <property type="evidence" value="ECO:0007669"/>
    <property type="project" value="InterPro"/>
</dbReference>
<dbReference type="Gene3D" id="4.10.320.10">
    <property type="entry name" value="E3-binding domain"/>
    <property type="match status" value="1"/>
</dbReference>
<organism evidence="7 8">
    <name type="scientific">Ciona intestinalis</name>
    <name type="common">Transparent sea squirt</name>
    <name type="synonym">Ascidia intestinalis</name>
    <dbReference type="NCBI Taxonomy" id="7719"/>
    <lineage>
        <taxon>Eukaryota</taxon>
        <taxon>Metazoa</taxon>
        <taxon>Chordata</taxon>
        <taxon>Tunicata</taxon>
        <taxon>Ascidiacea</taxon>
        <taxon>Phlebobranchia</taxon>
        <taxon>Cionidae</taxon>
        <taxon>Ciona</taxon>
    </lineage>
</organism>
<evidence type="ECO:0000256" key="3">
    <source>
        <dbReference type="ARBA" id="ARBA00022946"/>
    </source>
</evidence>
<dbReference type="Gene3D" id="2.40.50.100">
    <property type="match status" value="1"/>
</dbReference>
<dbReference type="Gene3D" id="3.30.559.10">
    <property type="entry name" value="Chloramphenicol acetyltransferase-like domain"/>
    <property type="match status" value="1"/>
</dbReference>
<evidence type="ECO:0000259" key="6">
    <source>
        <dbReference type="PROSITE" id="PS51826"/>
    </source>
</evidence>
<dbReference type="Ensembl" id="ENSCINT00000003336.3">
    <property type="protein sequence ID" value="ENSCINP00000003336.3"/>
    <property type="gene ID" value="ENSCING00000001641.3"/>
</dbReference>